<evidence type="ECO:0000313" key="4">
    <source>
        <dbReference type="Proteomes" id="UP001213000"/>
    </source>
</evidence>
<proteinExistence type="predicted"/>
<comment type="caution">
    <text evidence="3">The sequence shown here is derived from an EMBL/GenBank/DDBJ whole genome shotgun (WGS) entry which is preliminary data.</text>
</comment>
<keyword evidence="4" id="KW-1185">Reference proteome</keyword>
<dbReference type="AlphaFoldDB" id="A0AAD5VK96"/>
<reference evidence="3" key="1">
    <citation type="submission" date="2022-07" db="EMBL/GenBank/DDBJ databases">
        <title>Genome Sequence of Leucocoprinus birnbaumii.</title>
        <authorList>
            <person name="Buettner E."/>
        </authorList>
    </citation>
    <scope>NUCLEOTIDE SEQUENCE</scope>
    <source>
        <strain evidence="3">VT141</strain>
    </source>
</reference>
<dbReference type="SUPFAM" id="SSF50978">
    <property type="entry name" value="WD40 repeat-like"/>
    <property type="match status" value="1"/>
</dbReference>
<gene>
    <name evidence="3" type="ORF">NP233_g10488</name>
</gene>
<evidence type="ECO:0008006" key="5">
    <source>
        <dbReference type="Google" id="ProtNLM"/>
    </source>
</evidence>
<evidence type="ECO:0000256" key="2">
    <source>
        <dbReference type="SAM" id="MobiDB-lite"/>
    </source>
</evidence>
<feature type="repeat" description="WD" evidence="1">
    <location>
        <begin position="149"/>
        <end position="171"/>
    </location>
</feature>
<accession>A0AAD5VK96</accession>
<dbReference type="Gene3D" id="2.130.10.10">
    <property type="entry name" value="YVTN repeat-like/Quinoprotein amine dehydrogenase"/>
    <property type="match status" value="3"/>
</dbReference>
<sequence>MPGPCPSKVDSLTFVIRHPDDFDADDVPSISDLRLFSSGGGSELLEWSIEKSCVKQTISSQGGAIWCVAVNPASTFLALGCEDGTVRLLSVVNDTLEHYRRFDRLKCRMLSIAWGPPVPRSRAQSSSMNEDGSDSDSDDDEDDWLDSWLVTGCSDSSLQKWDVRTGRALERMAVDKVRGERTLVWTVGVLGDGTIVSGDSLGHVKFWDPRTCTQLHSFQAHGADVLALSINPEGKAVYTSGVDQKTVQFSLVKTNASSTTTGIRWAQTSSRRMHSHDVRALASWPPYTPLPQSYKRTYPLDIAPILASGGLDMSVVLSPAALPESTITKVINPLSTSTESTFGDAYHRKLAYTSGNAIRVSRNRRLVLCLREAGLTVWRIHKKPQQDETPDDTQEDVNEAWTGGWEKVLEMDLNVASNLVAGEISEDGKWLAVSDMYEAKLFSLHADKKEQISVKRAKDFPALIHSSIPNASSDTSAGAVALCFSPDSSKLVLSTAQTSYILIFDLSSDKPRLLRRFEHHRLREAVIGNRVIKSLKQHKQPNGIQVNGKHTAEGEDVEMGVAEDEIESQGSSKESEESDSDADDDKNPIANEIPSVLRIAISPDGQWVATSDDHRHTHIFNLDSISHHGLLPTFPLPIQCFEFSPTNPNILFMAFPDNTLQVYDVEARQFPTWSKELSLSSPSPSPIARRLTNLHDSILGICFPSPTDNSNAMDMGKEDSSQKDGEKSRYALLWGANWLLKLPLSLSTTGGSSRTSKKRRRAQAQQLQEQQDAQAVAAEESLASSSTRLITHYRPILYVDFLADGELVVVERPLVDVLSTLPPAYFKHKYGSS</sequence>
<dbReference type="InterPro" id="IPR046351">
    <property type="entry name" value="UTP4"/>
</dbReference>
<dbReference type="GO" id="GO:0032040">
    <property type="term" value="C:small-subunit processome"/>
    <property type="evidence" value="ECO:0007669"/>
    <property type="project" value="TreeGrafter"/>
</dbReference>
<protein>
    <recommendedName>
        <fullName evidence="5">U3 small nucleolar RNA-associated protein 4</fullName>
    </recommendedName>
</protein>
<dbReference type="PROSITE" id="PS50082">
    <property type="entry name" value="WD_REPEATS_2"/>
    <property type="match status" value="1"/>
</dbReference>
<dbReference type="SMART" id="SM00320">
    <property type="entry name" value="WD40"/>
    <property type="match status" value="7"/>
</dbReference>
<feature type="compositionally biased region" description="Acidic residues" evidence="2">
    <location>
        <begin position="131"/>
        <end position="141"/>
    </location>
</feature>
<evidence type="ECO:0000313" key="3">
    <source>
        <dbReference type="EMBL" id="KAJ3560972.1"/>
    </source>
</evidence>
<evidence type="ECO:0000256" key="1">
    <source>
        <dbReference type="PROSITE-ProRule" id="PRU00221"/>
    </source>
</evidence>
<keyword evidence="1" id="KW-0853">WD repeat</keyword>
<dbReference type="SUPFAM" id="SSF50969">
    <property type="entry name" value="YVTN repeat-like/Quinoprotein amine dehydrogenase"/>
    <property type="match status" value="1"/>
</dbReference>
<name>A0AAD5VK96_9AGAR</name>
<dbReference type="InterPro" id="IPR011044">
    <property type="entry name" value="Quino_amine_DH_bsu"/>
</dbReference>
<dbReference type="GO" id="GO:0000462">
    <property type="term" value="P:maturation of SSU-rRNA from tricistronic rRNA transcript (SSU-rRNA, 5.8S rRNA, LSU-rRNA)"/>
    <property type="evidence" value="ECO:0007669"/>
    <property type="project" value="InterPro"/>
</dbReference>
<dbReference type="PANTHER" id="PTHR44163:SF1">
    <property type="entry name" value="U3 SMALL NUCLEOLAR RNA-ASSOCIATED PROTEIN 4 HOMOLOG"/>
    <property type="match status" value="1"/>
</dbReference>
<dbReference type="InterPro" id="IPR036322">
    <property type="entry name" value="WD40_repeat_dom_sf"/>
</dbReference>
<dbReference type="GO" id="GO:0003723">
    <property type="term" value="F:RNA binding"/>
    <property type="evidence" value="ECO:0007669"/>
    <property type="project" value="TreeGrafter"/>
</dbReference>
<dbReference type="InterPro" id="IPR001680">
    <property type="entry name" value="WD40_rpt"/>
</dbReference>
<feature type="region of interest" description="Disordered" evidence="2">
    <location>
        <begin position="563"/>
        <end position="589"/>
    </location>
</feature>
<organism evidence="3 4">
    <name type="scientific">Leucocoprinus birnbaumii</name>
    <dbReference type="NCBI Taxonomy" id="56174"/>
    <lineage>
        <taxon>Eukaryota</taxon>
        <taxon>Fungi</taxon>
        <taxon>Dikarya</taxon>
        <taxon>Basidiomycota</taxon>
        <taxon>Agaricomycotina</taxon>
        <taxon>Agaricomycetes</taxon>
        <taxon>Agaricomycetidae</taxon>
        <taxon>Agaricales</taxon>
        <taxon>Agaricineae</taxon>
        <taxon>Agaricaceae</taxon>
        <taxon>Leucocoprinus</taxon>
    </lineage>
</organism>
<dbReference type="Pfam" id="PF00400">
    <property type="entry name" value="WD40"/>
    <property type="match status" value="2"/>
</dbReference>
<feature type="region of interest" description="Disordered" evidence="2">
    <location>
        <begin position="118"/>
        <end position="141"/>
    </location>
</feature>
<dbReference type="GO" id="GO:0034455">
    <property type="term" value="C:t-UTP complex"/>
    <property type="evidence" value="ECO:0007669"/>
    <property type="project" value="TreeGrafter"/>
</dbReference>
<dbReference type="InterPro" id="IPR015943">
    <property type="entry name" value="WD40/YVTN_repeat-like_dom_sf"/>
</dbReference>
<dbReference type="EMBL" id="JANIEX010001076">
    <property type="protein sequence ID" value="KAJ3560972.1"/>
    <property type="molecule type" value="Genomic_DNA"/>
</dbReference>
<dbReference type="GO" id="GO:0030686">
    <property type="term" value="C:90S preribosome"/>
    <property type="evidence" value="ECO:0007669"/>
    <property type="project" value="InterPro"/>
</dbReference>
<dbReference type="PANTHER" id="PTHR44163">
    <property type="entry name" value="U3 SMALL NUCLEOLAR RNA-ASSOCIATED PROTEIN 4 HOMOLOG"/>
    <property type="match status" value="1"/>
</dbReference>
<dbReference type="Proteomes" id="UP001213000">
    <property type="component" value="Unassembled WGS sequence"/>
</dbReference>